<organism evidence="1 2">
    <name type="scientific">Roseicitreum antarcticum</name>
    <dbReference type="NCBI Taxonomy" id="564137"/>
    <lineage>
        <taxon>Bacteria</taxon>
        <taxon>Pseudomonadati</taxon>
        <taxon>Pseudomonadota</taxon>
        <taxon>Alphaproteobacteria</taxon>
        <taxon>Rhodobacterales</taxon>
        <taxon>Paracoccaceae</taxon>
        <taxon>Roseicitreum</taxon>
    </lineage>
</organism>
<evidence type="ECO:0000313" key="2">
    <source>
        <dbReference type="Proteomes" id="UP000198539"/>
    </source>
</evidence>
<reference evidence="1 2" key="1">
    <citation type="submission" date="2016-10" db="EMBL/GenBank/DDBJ databases">
        <authorList>
            <person name="de Groot N.N."/>
        </authorList>
    </citation>
    <scope>NUCLEOTIDE SEQUENCE [LARGE SCALE GENOMIC DNA]</scope>
    <source>
        <strain evidence="1 2">CGMCC 1.8894</strain>
    </source>
</reference>
<proteinExistence type="predicted"/>
<protein>
    <submittedName>
        <fullName evidence="1">Uncharacterized protein</fullName>
    </submittedName>
</protein>
<dbReference type="STRING" id="564137.SAMN04488238_14316"/>
<dbReference type="EMBL" id="FNOM01000043">
    <property type="protein sequence ID" value="SDX92106.1"/>
    <property type="molecule type" value="Genomic_DNA"/>
</dbReference>
<keyword evidence="2" id="KW-1185">Reference proteome</keyword>
<dbReference type="Proteomes" id="UP000198539">
    <property type="component" value="Unassembled WGS sequence"/>
</dbReference>
<feature type="non-terminal residue" evidence="1">
    <location>
        <position position="99"/>
    </location>
</feature>
<dbReference type="AlphaFoldDB" id="A0A1H3FM83"/>
<evidence type="ECO:0000313" key="1">
    <source>
        <dbReference type="EMBL" id="SDX92106.1"/>
    </source>
</evidence>
<name>A0A1H3FM83_9RHOB</name>
<sequence>MDKVPTEQLRPEGTPLPGVLRCGVPMSMMMRLDATDFIRRSGAFVDRQLPQIEVWALNWTADDALAAVQDKMKVEFDRPTRWTLNAFQVWRATKSKRVA</sequence>
<gene>
    <name evidence="1" type="ORF">SAMN04488238_14316</name>
</gene>
<accession>A0A1H3FM83</accession>